<protein>
    <submittedName>
        <fullName evidence="1">Uncharacterized protein</fullName>
    </submittedName>
</protein>
<dbReference type="EMBL" id="JAPQKT010000002">
    <property type="protein sequence ID" value="KAJ5241419.1"/>
    <property type="molecule type" value="Genomic_DNA"/>
</dbReference>
<evidence type="ECO:0000313" key="2">
    <source>
        <dbReference type="Proteomes" id="UP001147733"/>
    </source>
</evidence>
<dbReference type="OrthoDB" id="10261951at2759"/>
<dbReference type="Proteomes" id="UP001147733">
    <property type="component" value="Unassembled WGS sequence"/>
</dbReference>
<sequence length="356" mass="40009">MDHDGLKQKYSDLNADFLPDFKVLPYQTQPDWFDGQAEKESSPASDTIPITINESANWTYCGPLLTLEESSLPSSFHTWAQTTINGSLLTPLFSFLAYVHDFLVANNLAHYWLTVRATKGSEEFDIPRWHTDDLFFTPLPSPSLSSTPSSSRWSNLKFPKRINDSVRQQRKHQHFNSQNDGKISVTGTYPILSTPAQIFTPNPNPPNWKLSTTLLGPGTIFIDEKSSKIAREIQITTKNDVRKMNPGHICLSIRCLGCASSAEIIRTRLATDLKPHGIVQARMGECVFFRVGEKEGAVHTEPRSHGDRIFVNVVPGSEVDLKCLMAKWGMEFPRAWCVGLPFQLEEGLVYRNVGEV</sequence>
<dbReference type="GeneID" id="81381097"/>
<comment type="caution">
    <text evidence="1">The sequence shown here is derived from an EMBL/GenBank/DDBJ whole genome shotgun (WGS) entry which is preliminary data.</text>
</comment>
<reference evidence="1" key="1">
    <citation type="submission" date="2022-11" db="EMBL/GenBank/DDBJ databases">
        <authorList>
            <person name="Petersen C."/>
        </authorList>
    </citation>
    <scope>NUCLEOTIDE SEQUENCE</scope>
    <source>
        <strain evidence="1">IBT 23319</strain>
    </source>
</reference>
<evidence type="ECO:0000313" key="1">
    <source>
        <dbReference type="EMBL" id="KAJ5241419.1"/>
    </source>
</evidence>
<reference evidence="1" key="2">
    <citation type="journal article" date="2023" name="IMA Fungus">
        <title>Comparative genomic study of the Penicillium genus elucidates a diverse pangenome and 15 lateral gene transfer events.</title>
        <authorList>
            <person name="Petersen C."/>
            <person name="Sorensen T."/>
            <person name="Nielsen M.R."/>
            <person name="Sondergaard T.E."/>
            <person name="Sorensen J.L."/>
            <person name="Fitzpatrick D.A."/>
            <person name="Frisvad J.C."/>
            <person name="Nielsen K.L."/>
        </authorList>
    </citation>
    <scope>NUCLEOTIDE SEQUENCE</scope>
    <source>
        <strain evidence="1">IBT 23319</strain>
    </source>
</reference>
<gene>
    <name evidence="1" type="ORF">N7469_003010</name>
</gene>
<proteinExistence type="predicted"/>
<dbReference type="AlphaFoldDB" id="A0A9W9TVW2"/>
<name>A0A9W9TVW2_PENCI</name>
<keyword evidence="2" id="KW-1185">Reference proteome</keyword>
<organism evidence="1 2">
    <name type="scientific">Penicillium citrinum</name>
    <dbReference type="NCBI Taxonomy" id="5077"/>
    <lineage>
        <taxon>Eukaryota</taxon>
        <taxon>Fungi</taxon>
        <taxon>Dikarya</taxon>
        <taxon>Ascomycota</taxon>
        <taxon>Pezizomycotina</taxon>
        <taxon>Eurotiomycetes</taxon>
        <taxon>Eurotiomycetidae</taxon>
        <taxon>Eurotiales</taxon>
        <taxon>Aspergillaceae</taxon>
        <taxon>Penicillium</taxon>
    </lineage>
</organism>
<accession>A0A9W9TVW2</accession>
<dbReference type="RefSeq" id="XP_056504424.1">
    <property type="nucleotide sequence ID" value="XM_056641930.1"/>
</dbReference>